<evidence type="ECO:0000313" key="2">
    <source>
        <dbReference type="Proteomes" id="UP000276133"/>
    </source>
</evidence>
<keyword evidence="2" id="KW-1185">Reference proteome</keyword>
<dbReference type="EMBL" id="REGN01000073">
    <property type="protein sequence ID" value="RNA44675.1"/>
    <property type="molecule type" value="Genomic_DNA"/>
</dbReference>
<sequence>MVVLEKVRLVVESSAALAELAQEMELFALILNFGSIVIVVVSESPDLKNLSSKQCFHFSRFADSQNEIKQTRVLYLGLRDSQILLIFFLLNLKMKRILGNKYVFSKENRNNPRISYSQLAPDFDCSSKVSVTKHLLLSVRDRQKRHDFNWKKKTNLTKNQKYI</sequence>
<name>A0A3M7T9M4_BRAPC</name>
<evidence type="ECO:0000313" key="1">
    <source>
        <dbReference type="EMBL" id="RNA44675.1"/>
    </source>
</evidence>
<gene>
    <name evidence="1" type="ORF">BpHYR1_003242</name>
</gene>
<protein>
    <submittedName>
        <fullName evidence="1">Uncharacterized protein</fullName>
    </submittedName>
</protein>
<organism evidence="1 2">
    <name type="scientific">Brachionus plicatilis</name>
    <name type="common">Marine rotifer</name>
    <name type="synonym">Brachionus muelleri</name>
    <dbReference type="NCBI Taxonomy" id="10195"/>
    <lineage>
        <taxon>Eukaryota</taxon>
        <taxon>Metazoa</taxon>
        <taxon>Spiralia</taxon>
        <taxon>Gnathifera</taxon>
        <taxon>Rotifera</taxon>
        <taxon>Eurotatoria</taxon>
        <taxon>Monogononta</taxon>
        <taxon>Pseudotrocha</taxon>
        <taxon>Ploima</taxon>
        <taxon>Brachionidae</taxon>
        <taxon>Brachionus</taxon>
    </lineage>
</organism>
<reference evidence="1 2" key="1">
    <citation type="journal article" date="2018" name="Sci. Rep.">
        <title>Genomic signatures of local adaptation to the degree of environmental predictability in rotifers.</title>
        <authorList>
            <person name="Franch-Gras L."/>
            <person name="Hahn C."/>
            <person name="Garcia-Roger E.M."/>
            <person name="Carmona M.J."/>
            <person name="Serra M."/>
            <person name="Gomez A."/>
        </authorList>
    </citation>
    <scope>NUCLEOTIDE SEQUENCE [LARGE SCALE GENOMIC DNA]</scope>
    <source>
        <strain evidence="1">HYR1</strain>
    </source>
</reference>
<dbReference type="AlphaFoldDB" id="A0A3M7T9M4"/>
<comment type="caution">
    <text evidence="1">The sequence shown here is derived from an EMBL/GenBank/DDBJ whole genome shotgun (WGS) entry which is preliminary data.</text>
</comment>
<proteinExistence type="predicted"/>
<accession>A0A3M7T9M4</accession>
<dbReference type="Proteomes" id="UP000276133">
    <property type="component" value="Unassembled WGS sequence"/>
</dbReference>